<dbReference type="Proteomes" id="UP000479190">
    <property type="component" value="Unassembled WGS sequence"/>
</dbReference>
<proteinExistence type="predicted"/>
<dbReference type="AlphaFoldDB" id="A0A6H5ITS9"/>
<evidence type="ECO:0000313" key="2">
    <source>
        <dbReference type="EMBL" id="CAB0040296.1"/>
    </source>
</evidence>
<name>A0A6H5ITS9_9HYME</name>
<organism evidence="2 3">
    <name type="scientific">Trichogramma brassicae</name>
    <dbReference type="NCBI Taxonomy" id="86971"/>
    <lineage>
        <taxon>Eukaryota</taxon>
        <taxon>Metazoa</taxon>
        <taxon>Ecdysozoa</taxon>
        <taxon>Arthropoda</taxon>
        <taxon>Hexapoda</taxon>
        <taxon>Insecta</taxon>
        <taxon>Pterygota</taxon>
        <taxon>Neoptera</taxon>
        <taxon>Endopterygota</taxon>
        <taxon>Hymenoptera</taxon>
        <taxon>Apocrita</taxon>
        <taxon>Proctotrupomorpha</taxon>
        <taxon>Chalcidoidea</taxon>
        <taxon>Trichogrammatidae</taxon>
        <taxon>Trichogramma</taxon>
    </lineage>
</organism>
<keyword evidence="3" id="KW-1185">Reference proteome</keyword>
<reference evidence="2 3" key="1">
    <citation type="submission" date="2020-02" db="EMBL/GenBank/DDBJ databases">
        <authorList>
            <person name="Ferguson B K."/>
        </authorList>
    </citation>
    <scope>NUCLEOTIDE SEQUENCE [LARGE SCALE GENOMIC DNA]</scope>
</reference>
<feature type="region of interest" description="Disordered" evidence="1">
    <location>
        <begin position="124"/>
        <end position="159"/>
    </location>
</feature>
<accession>A0A6H5ITS9</accession>
<dbReference type="OrthoDB" id="7788762at2759"/>
<dbReference type="EMBL" id="CADCXV010001016">
    <property type="protein sequence ID" value="CAB0040296.1"/>
    <property type="molecule type" value="Genomic_DNA"/>
</dbReference>
<feature type="compositionally biased region" description="Pro residues" evidence="1">
    <location>
        <begin position="204"/>
        <end position="214"/>
    </location>
</feature>
<sequence length="246" mass="27009">MFIGFFNVIFLVYDQTNTFGSSCYRLKTKTGAFIYLRTFGYLEYDNNTNANVEGETASDPQIAKGLSHLMTDLPLSLPTDFGTQQPPNTELMKACIYSKELPPASEQARQAGIMQIENLGSMGIGGKGKSVPASPANSVSSSGSSQSQADAHHHHRKGDKVMPELDALSALSPISNEKRKRDLIADKVSRMAKSPIESLQTPIVEPPEPTPPMRPLNETCTTNGSRKRTRSSEGYEDDEFLYMLIL</sequence>
<feature type="region of interest" description="Disordered" evidence="1">
    <location>
        <begin position="201"/>
        <end position="234"/>
    </location>
</feature>
<evidence type="ECO:0000256" key="1">
    <source>
        <dbReference type="SAM" id="MobiDB-lite"/>
    </source>
</evidence>
<evidence type="ECO:0000313" key="3">
    <source>
        <dbReference type="Proteomes" id="UP000479190"/>
    </source>
</evidence>
<feature type="compositionally biased region" description="Low complexity" evidence="1">
    <location>
        <begin position="130"/>
        <end position="149"/>
    </location>
</feature>
<gene>
    <name evidence="2" type="ORF">TBRA_LOCUS12020</name>
</gene>
<protein>
    <submittedName>
        <fullName evidence="2">Uncharacterized protein</fullName>
    </submittedName>
</protein>